<dbReference type="PANTHER" id="PTHR32552:SF74">
    <property type="entry name" value="HYDROXAMATE SIDEROPHORE RECEPTOR FHUE"/>
    <property type="match status" value="1"/>
</dbReference>
<dbReference type="Gene3D" id="2.40.170.20">
    <property type="entry name" value="TonB-dependent receptor, beta-barrel domain"/>
    <property type="match status" value="1"/>
</dbReference>
<evidence type="ECO:0000256" key="7">
    <source>
        <dbReference type="ARBA" id="ARBA00022729"/>
    </source>
</evidence>
<dbReference type="InterPro" id="IPR036942">
    <property type="entry name" value="Beta-barrel_TonB_sf"/>
</dbReference>
<evidence type="ECO:0000313" key="18">
    <source>
        <dbReference type="Proteomes" id="UP000306236"/>
    </source>
</evidence>
<dbReference type="Gene3D" id="2.170.130.10">
    <property type="entry name" value="TonB-dependent receptor, plug domain"/>
    <property type="match status" value="1"/>
</dbReference>
<evidence type="ECO:0000313" key="17">
    <source>
        <dbReference type="EMBL" id="THJ36102.1"/>
    </source>
</evidence>
<proteinExistence type="inferred from homology"/>
<evidence type="ECO:0000256" key="2">
    <source>
        <dbReference type="ARBA" id="ARBA00009810"/>
    </source>
</evidence>
<keyword evidence="4 14" id="KW-1134">Transmembrane beta strand</keyword>
<name>A0A4V3YXR4_9BURK</name>
<keyword evidence="3 14" id="KW-0813">Transport</keyword>
<dbReference type="PROSITE" id="PS52016">
    <property type="entry name" value="TONB_DEPENDENT_REC_3"/>
    <property type="match status" value="1"/>
</dbReference>
<dbReference type="OrthoDB" id="174652at2"/>
<dbReference type="GO" id="GO:0015344">
    <property type="term" value="F:siderophore uptake transmembrane transporter activity"/>
    <property type="evidence" value="ECO:0007669"/>
    <property type="project" value="TreeGrafter"/>
</dbReference>
<dbReference type="InterPro" id="IPR012910">
    <property type="entry name" value="Plug_dom"/>
</dbReference>
<dbReference type="Proteomes" id="UP000306236">
    <property type="component" value="Unassembled WGS sequence"/>
</dbReference>
<feature type="domain" description="Secretin/TonB short N-terminal" evidence="16">
    <location>
        <begin position="99"/>
        <end position="150"/>
    </location>
</feature>
<keyword evidence="18" id="KW-1185">Reference proteome</keyword>
<keyword evidence="7" id="KW-0732">Signal</keyword>
<evidence type="ECO:0000256" key="5">
    <source>
        <dbReference type="ARBA" id="ARBA00022496"/>
    </source>
</evidence>
<keyword evidence="13 14" id="KW-0998">Cell outer membrane</keyword>
<dbReference type="CDD" id="cd01347">
    <property type="entry name" value="ligand_gated_channel"/>
    <property type="match status" value="1"/>
</dbReference>
<dbReference type="InterPro" id="IPR010105">
    <property type="entry name" value="TonB_sidphr_rcpt"/>
</dbReference>
<evidence type="ECO:0000256" key="11">
    <source>
        <dbReference type="ARBA" id="ARBA00023136"/>
    </source>
</evidence>
<dbReference type="Gene3D" id="3.55.50.30">
    <property type="match status" value="1"/>
</dbReference>
<dbReference type="RefSeq" id="WP_136405008.1">
    <property type="nucleotide sequence ID" value="NZ_SSWX01000002.1"/>
</dbReference>
<dbReference type="NCBIfam" id="TIGR01783">
    <property type="entry name" value="TonB-siderophor"/>
    <property type="match status" value="1"/>
</dbReference>
<keyword evidence="8" id="KW-0408">Iron</keyword>
<dbReference type="Pfam" id="PF07715">
    <property type="entry name" value="Plug"/>
    <property type="match status" value="1"/>
</dbReference>
<accession>A0A4V3YXR4</accession>
<dbReference type="EMBL" id="SSWX01000002">
    <property type="protein sequence ID" value="THJ36102.1"/>
    <property type="molecule type" value="Genomic_DNA"/>
</dbReference>
<keyword evidence="5" id="KW-0410">Iron transport</keyword>
<dbReference type="GO" id="GO:0015891">
    <property type="term" value="P:siderophore transport"/>
    <property type="evidence" value="ECO:0007669"/>
    <property type="project" value="InterPro"/>
</dbReference>
<comment type="similarity">
    <text evidence="2 14 15">Belongs to the TonB-dependent receptor family.</text>
</comment>
<evidence type="ECO:0000256" key="3">
    <source>
        <dbReference type="ARBA" id="ARBA00022448"/>
    </source>
</evidence>
<evidence type="ECO:0000256" key="15">
    <source>
        <dbReference type="RuleBase" id="RU003357"/>
    </source>
</evidence>
<comment type="subcellular location">
    <subcellularLocation>
        <location evidence="1 14">Cell outer membrane</location>
        <topology evidence="1 14">Multi-pass membrane protein</topology>
    </subcellularLocation>
</comment>
<gene>
    <name evidence="17" type="ORF">E8K88_02200</name>
</gene>
<comment type="caution">
    <text evidence="17">The sequence shown here is derived from an EMBL/GenBank/DDBJ whole genome shotgun (WGS) entry which is preliminary data.</text>
</comment>
<dbReference type="AlphaFoldDB" id="A0A4V3YXR4"/>
<evidence type="ECO:0000256" key="14">
    <source>
        <dbReference type="PROSITE-ProRule" id="PRU01360"/>
    </source>
</evidence>
<dbReference type="SMART" id="SM00965">
    <property type="entry name" value="STN"/>
    <property type="match status" value="1"/>
</dbReference>
<evidence type="ECO:0000256" key="4">
    <source>
        <dbReference type="ARBA" id="ARBA00022452"/>
    </source>
</evidence>
<evidence type="ECO:0000256" key="6">
    <source>
        <dbReference type="ARBA" id="ARBA00022692"/>
    </source>
</evidence>
<keyword evidence="6 14" id="KW-0812">Transmembrane</keyword>
<evidence type="ECO:0000256" key="12">
    <source>
        <dbReference type="ARBA" id="ARBA00023170"/>
    </source>
</evidence>
<keyword evidence="9" id="KW-0406">Ion transport</keyword>
<protein>
    <submittedName>
        <fullName evidence="17">TonB-dependent siderophore receptor</fullName>
    </submittedName>
</protein>
<evidence type="ECO:0000256" key="1">
    <source>
        <dbReference type="ARBA" id="ARBA00004571"/>
    </source>
</evidence>
<dbReference type="Pfam" id="PF00593">
    <property type="entry name" value="TonB_dep_Rec_b-barrel"/>
    <property type="match status" value="1"/>
</dbReference>
<dbReference type="FunFam" id="2.170.130.10:FF:000010">
    <property type="entry name" value="Ferripyoverdine receptor"/>
    <property type="match status" value="1"/>
</dbReference>
<sequence>MQSTPLCTAATSTTAARATTPNSCFAAAQKSAAAVPVFHRHSIAKALTQALLMAGVGMAVVHHDAVMAQAQEVAQTQQYAIAAGSLQQVLERLGSHAGLIIQYDAASLQGLSSPGVQGLLSPAAALKQALQGSGLEAVGQGEGVFSVREPLEAAVQGAAATVGAKGDALQEVVVSAEISPTDASSEYTGMYAPVGQTDTATRMGLRLQETPQSVSVITHQQIDELGLQTVDDVLLHTTGVTASTAAPGGGYQFTSRGFDITNMQVDGLQGSYRATGRGPFNASILDSSLYDRVEVVRGATGLVTGAGDPSAVVNMMRKRPGKTFAASASVAVGTWSHRRVTGDFGGPLTEDGRVRGRIIAAHRQTDSFVNFRSEDDSLLSGTFEVDLAPRTLLTFGHDYQATNMDGESNTGIPLYDSTGARIDLPRSITVAPTWTYWNKRYNNSFVYLDHAFDNGWKTKLAYSHNKNSGDALLSGNGSTIPRLVTVINPDGSGWSVRPNMAANGYRYQDNAEVNANGPFSLFGRTHQLSVGISGTRSADTAHTLDFDSPQDYNVPNIYNWDGSMPAPKVVWTGAKTRTVTQQFGYFGSARFHVADPLHVIVGGRLSNYKTYRENYNTSGVLASTNGRLDYSSQLIPFVGVTYAINPDYTAYASYSEIFKPQNYRDKNNNFLDPITGKNIELGLKAELLDKRLNFNVAVFEAKQDNLAVLDDSVPLNSLPDGGQAYKSTGKGNRSRGVELETTGFLSRNWQVFAAYSNTRTTNGAGEAINTHIPRQMFKLGTSYQFSGALSGLSAASTVHWHDKREMWTVGAGSAGLSLPGVGALDTPPHGSYTTVGVHLGYRFNSYWQATLNINNLFDKQYYDNYVPFRAKYGPPRNAQLALRYQW</sequence>
<dbReference type="GO" id="GO:0009279">
    <property type="term" value="C:cell outer membrane"/>
    <property type="evidence" value="ECO:0007669"/>
    <property type="project" value="UniProtKB-SubCell"/>
</dbReference>
<dbReference type="InterPro" id="IPR011662">
    <property type="entry name" value="Secretin/TonB_short_N"/>
</dbReference>
<dbReference type="InterPro" id="IPR037066">
    <property type="entry name" value="Plug_dom_sf"/>
</dbReference>
<dbReference type="PANTHER" id="PTHR32552">
    <property type="entry name" value="FERRICHROME IRON RECEPTOR-RELATED"/>
    <property type="match status" value="1"/>
</dbReference>
<dbReference type="SUPFAM" id="SSF56935">
    <property type="entry name" value="Porins"/>
    <property type="match status" value="1"/>
</dbReference>
<evidence type="ECO:0000256" key="9">
    <source>
        <dbReference type="ARBA" id="ARBA00023065"/>
    </source>
</evidence>
<keyword evidence="10 15" id="KW-0798">TonB box</keyword>
<keyword evidence="11 14" id="KW-0472">Membrane</keyword>
<dbReference type="InterPro" id="IPR000531">
    <property type="entry name" value="Beta-barrel_TonB"/>
</dbReference>
<evidence type="ECO:0000259" key="16">
    <source>
        <dbReference type="SMART" id="SM00965"/>
    </source>
</evidence>
<dbReference type="InterPro" id="IPR039426">
    <property type="entry name" value="TonB-dep_rcpt-like"/>
</dbReference>
<organism evidence="17 18">
    <name type="scientific">Lampropedia aestuarii</name>
    <dbReference type="NCBI Taxonomy" id="2562762"/>
    <lineage>
        <taxon>Bacteria</taxon>
        <taxon>Pseudomonadati</taxon>
        <taxon>Pseudomonadota</taxon>
        <taxon>Betaproteobacteria</taxon>
        <taxon>Burkholderiales</taxon>
        <taxon>Comamonadaceae</taxon>
        <taxon>Lampropedia</taxon>
    </lineage>
</organism>
<evidence type="ECO:0000256" key="13">
    <source>
        <dbReference type="ARBA" id="ARBA00023237"/>
    </source>
</evidence>
<reference evidence="17 18" key="1">
    <citation type="submission" date="2019-04" db="EMBL/GenBank/DDBJ databases">
        <title>Lampropedia sp YIM MLB12 draf genome.</title>
        <authorList>
            <person name="Wang Y.-X."/>
        </authorList>
    </citation>
    <scope>NUCLEOTIDE SEQUENCE [LARGE SCALE GENOMIC DNA]</scope>
    <source>
        <strain evidence="17 18">YIM MLB12</strain>
    </source>
</reference>
<evidence type="ECO:0000256" key="10">
    <source>
        <dbReference type="ARBA" id="ARBA00023077"/>
    </source>
</evidence>
<evidence type="ECO:0000256" key="8">
    <source>
        <dbReference type="ARBA" id="ARBA00023004"/>
    </source>
</evidence>
<dbReference type="GO" id="GO:0038023">
    <property type="term" value="F:signaling receptor activity"/>
    <property type="evidence" value="ECO:0007669"/>
    <property type="project" value="InterPro"/>
</dbReference>
<keyword evidence="12 17" id="KW-0675">Receptor</keyword>